<comment type="similarity">
    <text evidence="2">Belongs to the peptidase C19 family.</text>
</comment>
<dbReference type="SUPFAM" id="SSF54001">
    <property type="entry name" value="Cysteine proteinases"/>
    <property type="match status" value="1"/>
</dbReference>
<keyword evidence="7" id="KW-0378">Hydrolase</keyword>
<dbReference type="InterPro" id="IPR036770">
    <property type="entry name" value="Ankyrin_rpt-contain_sf"/>
</dbReference>
<evidence type="ECO:0000256" key="6">
    <source>
        <dbReference type="ARBA" id="ARBA00022786"/>
    </source>
</evidence>
<feature type="compositionally biased region" description="Basic residues" evidence="13">
    <location>
        <begin position="1394"/>
        <end position="1407"/>
    </location>
</feature>
<feature type="domain" description="USP" evidence="15">
    <location>
        <begin position="231"/>
        <end position="988"/>
    </location>
</feature>
<dbReference type="PROSITE" id="PS50088">
    <property type="entry name" value="ANK_REPEAT"/>
    <property type="match status" value="1"/>
</dbReference>
<dbReference type="PROSITE" id="PS00972">
    <property type="entry name" value="USP_1"/>
    <property type="match status" value="1"/>
</dbReference>
<dbReference type="InterPro" id="IPR038765">
    <property type="entry name" value="Papain-like_cys_pep_sf"/>
</dbReference>
<dbReference type="SMART" id="SM00248">
    <property type="entry name" value="ANK"/>
    <property type="match status" value="3"/>
</dbReference>
<keyword evidence="9" id="KW-0862">Zinc</keyword>
<evidence type="ECO:0000256" key="5">
    <source>
        <dbReference type="ARBA" id="ARBA00022771"/>
    </source>
</evidence>
<comment type="catalytic activity">
    <reaction evidence="1">
        <text>Thiol-dependent hydrolysis of ester, thioester, amide, peptide and isopeptide bonds formed by the C-terminal Gly of ubiquitin (a 76-residue protein attached to proteins as an intracellular targeting signal).</text>
        <dbReference type="EC" id="3.4.19.12"/>
    </reaction>
</comment>
<evidence type="ECO:0000259" key="14">
    <source>
        <dbReference type="PROSITE" id="PS50089"/>
    </source>
</evidence>
<keyword evidence="10" id="KW-0040">ANK repeat</keyword>
<feature type="compositionally biased region" description="Basic and acidic residues" evidence="13">
    <location>
        <begin position="1184"/>
        <end position="1196"/>
    </location>
</feature>
<evidence type="ECO:0000259" key="15">
    <source>
        <dbReference type="PROSITE" id="PS50235"/>
    </source>
</evidence>
<dbReference type="InterPro" id="IPR002110">
    <property type="entry name" value="Ankyrin_rpt"/>
</dbReference>
<dbReference type="InterPro" id="IPR050185">
    <property type="entry name" value="Ub_carboxyl-term_hydrolase"/>
</dbReference>
<evidence type="ECO:0000313" key="17">
    <source>
        <dbReference type="Proteomes" id="UP001159428"/>
    </source>
</evidence>
<keyword evidence="6" id="KW-0833">Ubl conjugation pathway</keyword>
<dbReference type="PANTHER" id="PTHR21646">
    <property type="entry name" value="UBIQUITIN CARBOXYL-TERMINAL HYDROLASE"/>
    <property type="match status" value="1"/>
</dbReference>
<accession>A0AAU9VZX9</accession>
<dbReference type="GO" id="GO:0004843">
    <property type="term" value="F:cysteine-type deubiquitinase activity"/>
    <property type="evidence" value="ECO:0007669"/>
    <property type="project" value="UniProtKB-EC"/>
</dbReference>
<dbReference type="SUPFAM" id="SSF57850">
    <property type="entry name" value="RING/U-box"/>
    <property type="match status" value="1"/>
</dbReference>
<evidence type="ECO:0000256" key="8">
    <source>
        <dbReference type="ARBA" id="ARBA00022807"/>
    </source>
</evidence>
<dbReference type="Proteomes" id="UP001159428">
    <property type="component" value="Unassembled WGS sequence"/>
</dbReference>
<keyword evidence="5 11" id="KW-0863">Zinc-finger</keyword>
<evidence type="ECO:0000256" key="2">
    <source>
        <dbReference type="ARBA" id="ARBA00009085"/>
    </source>
</evidence>
<evidence type="ECO:0000256" key="10">
    <source>
        <dbReference type="PROSITE-ProRule" id="PRU00023"/>
    </source>
</evidence>
<feature type="compositionally biased region" description="Low complexity" evidence="13">
    <location>
        <begin position="1165"/>
        <end position="1181"/>
    </location>
</feature>
<evidence type="ECO:0000256" key="12">
    <source>
        <dbReference type="SAM" id="Coils"/>
    </source>
</evidence>
<dbReference type="PANTHER" id="PTHR21646:SF24">
    <property type="entry name" value="UBIQUITIN CARBOXYL-TERMINAL HYDROLASE"/>
    <property type="match status" value="1"/>
</dbReference>
<dbReference type="Pfam" id="PF12796">
    <property type="entry name" value="Ank_2"/>
    <property type="match status" value="1"/>
</dbReference>
<feature type="region of interest" description="Disordered" evidence="13">
    <location>
        <begin position="1165"/>
        <end position="1202"/>
    </location>
</feature>
<evidence type="ECO:0000256" key="3">
    <source>
        <dbReference type="ARBA" id="ARBA00012759"/>
    </source>
</evidence>
<feature type="domain" description="RING-type" evidence="14">
    <location>
        <begin position="648"/>
        <end position="693"/>
    </location>
</feature>
<evidence type="ECO:0000313" key="16">
    <source>
        <dbReference type="EMBL" id="CAH3042294.1"/>
    </source>
</evidence>
<dbReference type="InterPro" id="IPR028889">
    <property type="entry name" value="USP"/>
</dbReference>
<dbReference type="PROSITE" id="PS50235">
    <property type="entry name" value="USP_3"/>
    <property type="match status" value="1"/>
</dbReference>
<sequence>MNGGKTDKFPVIAKEPQTSVENQLQDKDRKPESGVTEGLVERQKQASSLIEMFQQEALNEKQTRLLAQLKALEKDRLATDAWKIIAALKKEKGLLESQVQKLTAQNSNLTGGKDGAGNCKRTQIKPNETQNAKDKLTHIQKDNSNESNMNKIRDELNKVLTAVTCGVKDKQATGKENKDSISPLSPSNYIKKSAQVPVDTSMHCVPLAEEKLSERSADSFKEPQVHVAGVCGLQNLGNTCFVNAGLQCLFSVTPFCRFFLDNECSFLFVGGGHKNVSQRNPKSLQGEKPNKSQQSLCKVLGELVTKVWSGCYIDCDPTELYTAITTHFCHQLTPHRQHDCHEFLALFLDGLHHELNCVTDSSNDSSPYQLDKNDCAEQRWREYTRSNESLIVDTFQGQLQSEITCCSCSHKSFKYQPFTFLSVPLLSESYNTFVVTWVSCDLKEESDGKIRAVRYKVHVTKPSTVSKLKANFVSLLPEDAQPQLEDIKVSVVRNSQIVSIMSDEKQLTLFTDRRSKLYMFNPSKAPESLLVEDSSHSQRESILFTEGQLREDCNQSRRTSLTYPSGRSSTQAFESTMFYSPDAASAPGEFMSALDQLHTESYTTDKSPIDKLHQYRLASPNTSTPETQAAQTAKRVSLSNMYRLSSTCCICLQERADNQLVSHDKCGRLYCRQCLQNAAGGVFECQLSCPRCETEIVIQSHGITQKSGKIMVPIVLRRFEEDSKTKRLFGHPSLVVFPKNILGKDVYSFISKLLPDAVTALPFTLHLVDQQGLHCSRCTKITGCTGCEVNSEDVILNLQPCDNLAVQLGNISRWEAERMGRCVEHDSIWKPRNTEDLVQLQDCLRTFVQSEQLPDTWYCQKCHEERNASKCLCLVRLPDILIIHLKRQVMYSQSGVKITAPVAFPMDELDMGEYTQLEHNSAEKHGAGDFIYDLIACVCHEGSYSSGHYTAYTSNNGVWYRYDDSCVTKELPNHLSFAKAYILFYRRRTGNLKDKHVTESVEKGITENDSDLTSPKLLKTSLSSNEKIREELTEKLNILQPIAYRGNRKYLTTLKAETFCFRRRLKTKRKVSVGMKVKDHPSKPSARPEGACNEWEMNKCRCKQCDYLKQVERKVNKQKTSQCRVWISHLSSIFDKISNFTKLYAPAWDCSKSVSKKSSLTSVSVSVPSSISPSTSHSCTTVSSEDRSYAKPKESVPHYQKKQSSKNVVEIYNKNSGDEGRVVDTERLSHELKCAIENENIRRAVTLLKRGADPNLLVNGLSAFHVAVGLDSPLNLRFTRLLLDYGGNPNVPSTEGLTPIHVAIMWERINCLKILFNRGGNHDWPENKEKNAPRRVKAFKAKTGANTSDCFLKKLDERIYKQLQETTFQSVSPDNPPLYELGPTPSPNVGCSIPRKRPGKKGSIKTVRRKVSLSFRRASGQFRRGIRQIRSLLSSSSGSDRQI</sequence>
<dbReference type="PROSITE" id="PS50089">
    <property type="entry name" value="ZF_RING_2"/>
    <property type="match status" value="1"/>
</dbReference>
<dbReference type="InterPro" id="IPR001841">
    <property type="entry name" value="Znf_RING"/>
</dbReference>
<name>A0AAU9VZX9_9CNID</name>
<dbReference type="GO" id="GO:0016579">
    <property type="term" value="P:protein deubiquitination"/>
    <property type="evidence" value="ECO:0007669"/>
    <property type="project" value="InterPro"/>
</dbReference>
<feature type="coiled-coil region" evidence="12">
    <location>
        <begin position="55"/>
        <end position="105"/>
    </location>
</feature>
<comment type="caution">
    <text evidence="16">The sequence shown here is derived from an EMBL/GenBank/DDBJ whole genome shotgun (WGS) entry which is preliminary data.</text>
</comment>
<evidence type="ECO:0000256" key="7">
    <source>
        <dbReference type="ARBA" id="ARBA00022801"/>
    </source>
</evidence>
<keyword evidence="12" id="KW-0175">Coiled coil</keyword>
<evidence type="ECO:0000256" key="11">
    <source>
        <dbReference type="PROSITE-ProRule" id="PRU00175"/>
    </source>
</evidence>
<dbReference type="InterPro" id="IPR018200">
    <property type="entry name" value="USP_CS"/>
</dbReference>
<proteinExistence type="inferred from homology"/>
<organism evidence="16 17">
    <name type="scientific">Pocillopora meandrina</name>
    <dbReference type="NCBI Taxonomy" id="46732"/>
    <lineage>
        <taxon>Eukaryota</taxon>
        <taxon>Metazoa</taxon>
        <taxon>Cnidaria</taxon>
        <taxon>Anthozoa</taxon>
        <taxon>Hexacorallia</taxon>
        <taxon>Scleractinia</taxon>
        <taxon>Astrocoeniina</taxon>
        <taxon>Pocilloporidae</taxon>
        <taxon>Pocillopora</taxon>
    </lineage>
</organism>
<dbReference type="EC" id="3.4.19.12" evidence="3"/>
<dbReference type="GO" id="GO:0006508">
    <property type="term" value="P:proteolysis"/>
    <property type="evidence" value="ECO:0007669"/>
    <property type="project" value="UniProtKB-KW"/>
</dbReference>
<feature type="region of interest" description="Disordered" evidence="13">
    <location>
        <begin position="1380"/>
        <end position="1407"/>
    </location>
</feature>
<dbReference type="Gene3D" id="3.90.70.10">
    <property type="entry name" value="Cysteine proteinases"/>
    <property type="match status" value="2"/>
</dbReference>
<dbReference type="Pfam" id="PF00443">
    <property type="entry name" value="UCH"/>
    <property type="match status" value="1"/>
</dbReference>
<evidence type="ECO:0000256" key="1">
    <source>
        <dbReference type="ARBA" id="ARBA00000707"/>
    </source>
</evidence>
<evidence type="ECO:0000256" key="4">
    <source>
        <dbReference type="ARBA" id="ARBA00022670"/>
    </source>
</evidence>
<protein>
    <recommendedName>
        <fullName evidence="3">ubiquitinyl hydrolase 1</fullName>
        <ecNumber evidence="3">3.4.19.12</ecNumber>
    </recommendedName>
</protein>
<keyword evidence="8" id="KW-0788">Thiol protease</keyword>
<dbReference type="GO" id="GO:0008270">
    <property type="term" value="F:zinc ion binding"/>
    <property type="evidence" value="ECO:0007669"/>
    <property type="project" value="UniProtKB-KW"/>
</dbReference>
<dbReference type="PROSITE" id="PS50297">
    <property type="entry name" value="ANK_REP_REGION"/>
    <property type="match status" value="1"/>
</dbReference>
<keyword evidence="4" id="KW-0645">Protease</keyword>
<evidence type="ECO:0000256" key="9">
    <source>
        <dbReference type="ARBA" id="ARBA00022833"/>
    </source>
</evidence>
<reference evidence="16 17" key="1">
    <citation type="submission" date="2022-05" db="EMBL/GenBank/DDBJ databases">
        <authorList>
            <consortium name="Genoscope - CEA"/>
            <person name="William W."/>
        </authorList>
    </citation>
    <scope>NUCLEOTIDE SEQUENCE [LARGE SCALE GENOMIC DNA]</scope>
</reference>
<dbReference type="InterPro" id="IPR001394">
    <property type="entry name" value="Peptidase_C19_UCH"/>
</dbReference>
<evidence type="ECO:0000256" key="13">
    <source>
        <dbReference type="SAM" id="MobiDB-lite"/>
    </source>
</evidence>
<feature type="repeat" description="ANK" evidence="10">
    <location>
        <begin position="1295"/>
        <end position="1327"/>
    </location>
</feature>
<dbReference type="SUPFAM" id="SSF48403">
    <property type="entry name" value="Ankyrin repeat"/>
    <property type="match status" value="1"/>
</dbReference>
<gene>
    <name evidence="16" type="ORF">PMEA_00028748</name>
</gene>
<dbReference type="Gene3D" id="1.25.40.20">
    <property type="entry name" value="Ankyrin repeat-containing domain"/>
    <property type="match status" value="1"/>
</dbReference>
<keyword evidence="17" id="KW-1185">Reference proteome</keyword>
<keyword evidence="5 11" id="KW-0479">Metal-binding</keyword>
<dbReference type="EMBL" id="CALNXJ010000006">
    <property type="protein sequence ID" value="CAH3042294.1"/>
    <property type="molecule type" value="Genomic_DNA"/>
</dbReference>
<feature type="region of interest" description="Disordered" evidence="13">
    <location>
        <begin position="1"/>
        <end position="41"/>
    </location>
</feature>